<keyword evidence="3" id="KW-1185">Reference proteome</keyword>
<dbReference type="Proteomes" id="UP001212997">
    <property type="component" value="Unassembled WGS sequence"/>
</dbReference>
<gene>
    <name evidence="2" type="ORF">NLI96_g7958</name>
</gene>
<feature type="region of interest" description="Disordered" evidence="1">
    <location>
        <begin position="89"/>
        <end position="139"/>
    </location>
</feature>
<name>A0AAD5UY77_9APHY</name>
<organism evidence="2 3">
    <name type="scientific">Meripilus lineatus</name>
    <dbReference type="NCBI Taxonomy" id="2056292"/>
    <lineage>
        <taxon>Eukaryota</taxon>
        <taxon>Fungi</taxon>
        <taxon>Dikarya</taxon>
        <taxon>Basidiomycota</taxon>
        <taxon>Agaricomycotina</taxon>
        <taxon>Agaricomycetes</taxon>
        <taxon>Polyporales</taxon>
        <taxon>Meripilaceae</taxon>
        <taxon>Meripilus</taxon>
    </lineage>
</organism>
<sequence>MAPQWSEFINWEYSDDESSSEELWDDSGSCATPSSAPPSLNEGIEVLHPHHHSSLSPPSPSTRPHRTSKSFVWFPPPTQAKFDAIAPSVLNEPSHSPHVAGPSRTAPRSRQHNNTPKPYERPEQQSPAAETTDKPVDGLNLPKFNTTHYKAFVPEGATVKCPWCGEFVSFNQSSFSAHIGFNGKRHVRWISDASNRCPYEGCDATPKNISEHILKVHFKRAYECTIKGCSNKTFKGDGSIILRHLENYHHDIERPARGKPYDFHIVAQAGERGTREGV</sequence>
<feature type="region of interest" description="Disordered" evidence="1">
    <location>
        <begin position="1"/>
        <end position="73"/>
    </location>
</feature>
<proteinExistence type="predicted"/>
<comment type="caution">
    <text evidence="2">The sequence shown here is derived from an EMBL/GenBank/DDBJ whole genome shotgun (WGS) entry which is preliminary data.</text>
</comment>
<evidence type="ECO:0000313" key="2">
    <source>
        <dbReference type="EMBL" id="KAJ3481010.1"/>
    </source>
</evidence>
<dbReference type="EMBL" id="JANAWD010000344">
    <property type="protein sequence ID" value="KAJ3481010.1"/>
    <property type="molecule type" value="Genomic_DNA"/>
</dbReference>
<dbReference type="AlphaFoldDB" id="A0AAD5UY77"/>
<protein>
    <submittedName>
        <fullName evidence="2">Uncharacterized protein</fullName>
    </submittedName>
</protein>
<feature type="compositionally biased region" description="Polar residues" evidence="1">
    <location>
        <begin position="106"/>
        <end position="116"/>
    </location>
</feature>
<evidence type="ECO:0000256" key="1">
    <source>
        <dbReference type="SAM" id="MobiDB-lite"/>
    </source>
</evidence>
<feature type="compositionally biased region" description="Acidic residues" evidence="1">
    <location>
        <begin position="13"/>
        <end position="25"/>
    </location>
</feature>
<reference evidence="2" key="1">
    <citation type="submission" date="2022-07" db="EMBL/GenBank/DDBJ databases">
        <title>Genome Sequence of Physisporinus lineatus.</title>
        <authorList>
            <person name="Buettner E."/>
        </authorList>
    </citation>
    <scope>NUCLEOTIDE SEQUENCE</scope>
    <source>
        <strain evidence="2">VT162</strain>
    </source>
</reference>
<evidence type="ECO:0000313" key="3">
    <source>
        <dbReference type="Proteomes" id="UP001212997"/>
    </source>
</evidence>
<accession>A0AAD5UY77</accession>